<sequence length="280" mass="32407">MRTKLILVEGLPGFGKSTTANFVKELLEKQNEKVELFLEGNLDHPADYDGVAYLTEDEFDSLMKEFPEYTKAAAPYTLQSKGNHMLISYVKMKNDIEAPDEFWEKLSSRDIYELTLDVHMKLITERWEVIAEQAAANDVIYIFECCFIQNPVTMSLVKYNESDILAMEYVQRLAAAVDSLNPLLLYVTQNDLEKAFLRAVEVRPKEWSTFFMDYYCGQGYGKANGYEGLEGTIEVLKKRHELEMKIFHSLKMEKFLLDNSAFDRENHQSRLEDLLKGTKI</sequence>
<protein>
    <recommendedName>
        <fullName evidence="3">Group-specific protein</fullName>
    </recommendedName>
</protein>
<evidence type="ECO:0000313" key="1">
    <source>
        <dbReference type="EMBL" id="RDI45751.1"/>
    </source>
</evidence>
<keyword evidence="2" id="KW-1185">Reference proteome</keyword>
<evidence type="ECO:0008006" key="3">
    <source>
        <dbReference type="Google" id="ProtNLM"/>
    </source>
</evidence>
<dbReference type="InterPro" id="IPR027417">
    <property type="entry name" value="P-loop_NTPase"/>
</dbReference>
<dbReference type="NCBIfam" id="NF005250">
    <property type="entry name" value="PRK06761.1"/>
    <property type="match status" value="1"/>
</dbReference>
<proteinExistence type="predicted"/>
<dbReference type="Proteomes" id="UP000255326">
    <property type="component" value="Unassembled WGS sequence"/>
</dbReference>
<evidence type="ECO:0000313" key="2">
    <source>
        <dbReference type="Proteomes" id="UP000255326"/>
    </source>
</evidence>
<dbReference type="RefSeq" id="WP_114744567.1">
    <property type="nucleotide sequence ID" value="NZ_QQAY01000002.1"/>
</dbReference>
<comment type="caution">
    <text evidence="1">The sequence shown here is derived from an EMBL/GenBank/DDBJ whole genome shotgun (WGS) entry which is preliminary data.</text>
</comment>
<dbReference type="OrthoDB" id="8211253at2"/>
<dbReference type="Gene3D" id="3.40.50.300">
    <property type="entry name" value="P-loop containing nucleotide triphosphate hydrolases"/>
    <property type="match status" value="1"/>
</dbReference>
<dbReference type="EMBL" id="QQAY01000002">
    <property type="protein sequence ID" value="RDI45751.1"/>
    <property type="molecule type" value="Genomic_DNA"/>
</dbReference>
<organism evidence="1 2">
    <name type="scientific">Falsibacillus pallidus</name>
    <dbReference type="NCBI Taxonomy" id="493781"/>
    <lineage>
        <taxon>Bacteria</taxon>
        <taxon>Bacillati</taxon>
        <taxon>Bacillota</taxon>
        <taxon>Bacilli</taxon>
        <taxon>Bacillales</taxon>
        <taxon>Bacillaceae</taxon>
        <taxon>Falsibacillus</taxon>
    </lineage>
</organism>
<dbReference type="AlphaFoldDB" id="A0A370GQH5"/>
<accession>A0A370GQH5</accession>
<dbReference type="SUPFAM" id="SSF52540">
    <property type="entry name" value="P-loop containing nucleoside triphosphate hydrolases"/>
    <property type="match status" value="1"/>
</dbReference>
<gene>
    <name evidence="1" type="ORF">DFR59_102384</name>
</gene>
<reference evidence="1 2" key="1">
    <citation type="submission" date="2018-07" db="EMBL/GenBank/DDBJ databases">
        <title>Genomic Encyclopedia of Type Strains, Phase IV (KMG-IV): sequencing the most valuable type-strain genomes for metagenomic binning, comparative biology and taxonomic classification.</title>
        <authorList>
            <person name="Goeker M."/>
        </authorList>
    </citation>
    <scope>NUCLEOTIDE SEQUENCE [LARGE SCALE GENOMIC DNA]</scope>
    <source>
        <strain evidence="1 2">DSM 25281</strain>
    </source>
</reference>
<name>A0A370GQH5_9BACI</name>